<sequence>MERAMKDGASFNMMYGYPFDRQVRLMNMKKGVLRGAKKFTSENQLFCYDNDVYGCLTDLSSD</sequence>
<proteinExistence type="predicted"/>
<name>A0AAX0QYA1_9STAP</name>
<comment type="caution">
    <text evidence="1">The sequence shown here is derived from an EMBL/GenBank/DDBJ whole genome shotgun (WGS) entry which is preliminary data.</text>
</comment>
<gene>
    <name evidence="1" type="ORF">B5C07_00645</name>
    <name evidence="2" type="ORF">CDL68_00360</name>
</gene>
<evidence type="ECO:0000313" key="4">
    <source>
        <dbReference type="Proteomes" id="UP000266198"/>
    </source>
</evidence>
<organism evidence="1 3">
    <name type="scientific">Staphylococcus delphini</name>
    <dbReference type="NCBI Taxonomy" id="53344"/>
    <lineage>
        <taxon>Bacteria</taxon>
        <taxon>Bacillati</taxon>
        <taxon>Bacillota</taxon>
        <taxon>Bacilli</taxon>
        <taxon>Bacillales</taxon>
        <taxon>Staphylococcaceae</taxon>
        <taxon>Staphylococcus</taxon>
        <taxon>Staphylococcus intermedius group</taxon>
    </lineage>
</organism>
<keyword evidence="4" id="KW-1185">Reference proteome</keyword>
<accession>A0AAX0QYA1</accession>
<dbReference type="EMBL" id="MWUR01000001">
    <property type="protein sequence ID" value="PCF52710.1"/>
    <property type="molecule type" value="Genomic_DNA"/>
</dbReference>
<dbReference type="RefSeq" id="WP_096595950.1">
    <property type="nucleotide sequence ID" value="NZ_CP094739.1"/>
</dbReference>
<dbReference type="Proteomes" id="UP000266198">
    <property type="component" value="Unassembled WGS sequence"/>
</dbReference>
<evidence type="ECO:0000313" key="1">
    <source>
        <dbReference type="EMBL" id="PCF52710.1"/>
    </source>
</evidence>
<protein>
    <submittedName>
        <fullName evidence="1">Uncharacterized protein</fullName>
    </submittedName>
</protein>
<evidence type="ECO:0000313" key="3">
    <source>
        <dbReference type="Proteomes" id="UP000217473"/>
    </source>
</evidence>
<reference evidence="1 3" key="1">
    <citation type="journal article" date="2017" name="PLoS ONE">
        <title>Development of a real-time PCR for detection of Staphylococcus pseudintermedius using a novel automated comparison of whole-genome sequences.</title>
        <authorList>
            <person name="Verstappen K.M."/>
            <person name="Huijbregts L."/>
            <person name="Spaninks M."/>
            <person name="Wagenaar J.A."/>
            <person name="Fluit A.C."/>
            <person name="Duim B."/>
        </authorList>
    </citation>
    <scope>NUCLEOTIDE SEQUENCE [LARGE SCALE GENOMIC DNA]</scope>
    <source>
        <strain evidence="1 3">15S02591-1</strain>
    </source>
</reference>
<dbReference type="EMBL" id="NIPK01000001">
    <property type="protein sequence ID" value="RIZ56433.1"/>
    <property type="molecule type" value="Genomic_DNA"/>
</dbReference>
<evidence type="ECO:0000313" key="2">
    <source>
        <dbReference type="EMBL" id="RIZ56433.1"/>
    </source>
</evidence>
<dbReference type="AlphaFoldDB" id="A0AAX0QYA1"/>
<dbReference type="Proteomes" id="UP000217473">
    <property type="component" value="Unassembled WGS sequence"/>
</dbReference>
<reference evidence="2 4" key="2">
    <citation type="submission" date="2017-06" db="EMBL/GenBank/DDBJ databases">
        <title>Identification of a new gene, sdsY, involved in staphylococcal internalization in non-professional phagocytic cells (NPPCs).</title>
        <authorList>
            <person name="Maali Y."/>
            <person name="Martins-Simoes P."/>
            <person name="Trouillet-Assant S."/>
            <person name="Laurent F."/>
            <person name="Diot A."/>
            <person name="Verhoeven P."/>
            <person name="Bouvard D."/>
            <person name="Vandenesch F."/>
            <person name="Bes M."/>
        </authorList>
    </citation>
    <scope>NUCLEOTIDE SEQUENCE [LARGE SCALE GENOMIC DNA]</scope>
    <source>
        <strain evidence="2 4">Heidy</strain>
    </source>
</reference>